<evidence type="ECO:0000256" key="1">
    <source>
        <dbReference type="ARBA" id="ARBA00006817"/>
    </source>
</evidence>
<protein>
    <submittedName>
        <fullName evidence="3">SRPBCC family protein</fullName>
    </submittedName>
</protein>
<dbReference type="InterPro" id="IPR023393">
    <property type="entry name" value="START-like_dom_sf"/>
</dbReference>
<comment type="caution">
    <text evidence="3">The sequence shown here is derived from an EMBL/GenBank/DDBJ whole genome shotgun (WGS) entry which is preliminary data.</text>
</comment>
<reference evidence="3 4" key="1">
    <citation type="journal article" date="2019" name="Int. J. Syst. Evol. Microbiol.">
        <title>The Global Catalogue of Microorganisms (GCM) 10K type strain sequencing project: providing services to taxonomists for standard genome sequencing and annotation.</title>
        <authorList>
            <consortium name="The Broad Institute Genomics Platform"/>
            <consortium name="The Broad Institute Genome Sequencing Center for Infectious Disease"/>
            <person name="Wu L."/>
            <person name="Ma J."/>
        </authorList>
    </citation>
    <scope>NUCLEOTIDE SEQUENCE [LARGE SCALE GENOMIC DNA]</scope>
    <source>
        <strain evidence="3 4">JCM 14901</strain>
    </source>
</reference>
<comment type="similarity">
    <text evidence="1">Belongs to the AHA1 family.</text>
</comment>
<accession>A0ABN2QJP2</accession>
<dbReference type="Pfam" id="PF08327">
    <property type="entry name" value="AHSA1"/>
    <property type="match status" value="1"/>
</dbReference>
<sequence length="150" mass="16135">MASRVIDASPEALYDAFTDRDALAVWLPPTGMTGSFEYFDLRPGGGYRMRLTYQGEGVGKTTSDTDVVEARFVELAPGEHVVQEVEFVAHDPAYAGTMVMTWSLEPVDGGTLVTFRADDVPPGISAEDHAAGFAASLANLARYAERAVET</sequence>
<dbReference type="EMBL" id="BAAAOG010000002">
    <property type="protein sequence ID" value="GAA1953630.1"/>
    <property type="molecule type" value="Genomic_DNA"/>
</dbReference>
<dbReference type="SUPFAM" id="SSF55961">
    <property type="entry name" value="Bet v1-like"/>
    <property type="match status" value="1"/>
</dbReference>
<proteinExistence type="inferred from homology"/>
<organism evidence="3 4">
    <name type="scientific">Microbacterium deminutum</name>
    <dbReference type="NCBI Taxonomy" id="344164"/>
    <lineage>
        <taxon>Bacteria</taxon>
        <taxon>Bacillati</taxon>
        <taxon>Actinomycetota</taxon>
        <taxon>Actinomycetes</taxon>
        <taxon>Micrococcales</taxon>
        <taxon>Microbacteriaceae</taxon>
        <taxon>Microbacterium</taxon>
    </lineage>
</organism>
<gene>
    <name evidence="3" type="ORF">GCM10009776_14340</name>
</gene>
<keyword evidence="4" id="KW-1185">Reference proteome</keyword>
<evidence type="ECO:0000259" key="2">
    <source>
        <dbReference type="Pfam" id="PF08327"/>
    </source>
</evidence>
<name>A0ABN2QJP2_9MICO</name>
<dbReference type="InterPro" id="IPR013538">
    <property type="entry name" value="ASHA1/2-like_C"/>
</dbReference>
<dbReference type="Gene3D" id="3.30.530.20">
    <property type="match status" value="1"/>
</dbReference>
<feature type="domain" description="Activator of Hsp90 ATPase homologue 1/2-like C-terminal" evidence="2">
    <location>
        <begin position="7"/>
        <end position="145"/>
    </location>
</feature>
<evidence type="ECO:0000313" key="4">
    <source>
        <dbReference type="Proteomes" id="UP001499933"/>
    </source>
</evidence>
<evidence type="ECO:0000313" key="3">
    <source>
        <dbReference type="EMBL" id="GAA1953630.1"/>
    </source>
</evidence>
<dbReference type="Proteomes" id="UP001499933">
    <property type="component" value="Unassembled WGS sequence"/>
</dbReference>
<dbReference type="CDD" id="cd08895">
    <property type="entry name" value="SRPBCC_CalC_Aha1-like_2"/>
    <property type="match status" value="1"/>
</dbReference>